<evidence type="ECO:0000313" key="3">
    <source>
        <dbReference type="EMBL" id="MFI6497235.1"/>
    </source>
</evidence>
<evidence type="ECO:0000256" key="1">
    <source>
        <dbReference type="SAM" id="Phobius"/>
    </source>
</evidence>
<dbReference type="EMBL" id="JBITGY010000002">
    <property type="protein sequence ID" value="MFI6497235.1"/>
    <property type="molecule type" value="Genomic_DNA"/>
</dbReference>
<protein>
    <submittedName>
        <fullName evidence="3">Lysostaphin resistance A-like protein</fullName>
    </submittedName>
</protein>
<feature type="transmembrane region" description="Helical" evidence="1">
    <location>
        <begin position="199"/>
        <end position="221"/>
    </location>
</feature>
<feature type="transmembrane region" description="Helical" evidence="1">
    <location>
        <begin position="166"/>
        <end position="187"/>
    </location>
</feature>
<dbReference type="PANTHER" id="PTHR35797">
    <property type="entry name" value="PROTEASE-RELATED"/>
    <property type="match status" value="1"/>
</dbReference>
<accession>A0ABW7YMV0</accession>
<keyword evidence="1" id="KW-1133">Transmembrane helix</keyword>
<comment type="caution">
    <text evidence="3">The sequence shown here is derived from an EMBL/GenBank/DDBJ whole genome shotgun (WGS) entry which is preliminary data.</text>
</comment>
<feature type="transmembrane region" description="Helical" evidence="1">
    <location>
        <begin position="123"/>
        <end position="145"/>
    </location>
</feature>
<keyword evidence="1" id="KW-0472">Membrane</keyword>
<dbReference type="PANTHER" id="PTHR35797:SF1">
    <property type="entry name" value="PROTEASE"/>
    <property type="match status" value="1"/>
</dbReference>
<keyword evidence="1" id="KW-0812">Transmembrane</keyword>
<feature type="domain" description="CAAX prenyl protease 2/Lysostaphin resistance protein A-like" evidence="2">
    <location>
        <begin position="138"/>
        <end position="241"/>
    </location>
</feature>
<organism evidence="3 4">
    <name type="scientific">Nonomuraea typhae</name>
    <dbReference type="NCBI Taxonomy" id="2603600"/>
    <lineage>
        <taxon>Bacteria</taxon>
        <taxon>Bacillati</taxon>
        <taxon>Actinomycetota</taxon>
        <taxon>Actinomycetes</taxon>
        <taxon>Streptosporangiales</taxon>
        <taxon>Streptosporangiaceae</taxon>
        <taxon>Nonomuraea</taxon>
    </lineage>
</organism>
<gene>
    <name evidence="3" type="ORF">ACIBG2_07630</name>
</gene>
<dbReference type="InterPro" id="IPR042150">
    <property type="entry name" value="MmRce1-like"/>
</dbReference>
<name>A0ABW7YMV0_9ACTN</name>
<evidence type="ECO:0000313" key="4">
    <source>
        <dbReference type="Proteomes" id="UP001612741"/>
    </source>
</evidence>
<evidence type="ECO:0000259" key="2">
    <source>
        <dbReference type="Pfam" id="PF02517"/>
    </source>
</evidence>
<feature type="transmembrane region" description="Helical" evidence="1">
    <location>
        <begin position="75"/>
        <end position="103"/>
    </location>
</feature>
<keyword evidence="4" id="KW-1185">Reference proteome</keyword>
<feature type="transmembrane region" description="Helical" evidence="1">
    <location>
        <begin position="228"/>
        <end position="248"/>
    </location>
</feature>
<dbReference type="InterPro" id="IPR003675">
    <property type="entry name" value="Rce1/LyrA-like_dom"/>
</dbReference>
<proteinExistence type="predicted"/>
<sequence>MVLFLLVAFALSWAFALPLWFGGGLASPWFPLVATAVMFTPTLATLAVWARERTPFRVWARENGLTLGPDRRRTLVLVALAWIGTPLVVLLCLALSAAVGLLSLDLDGLSLWRRHLEAAGAPATADMGAMLAGQFVFAIVLAPVLNAIPALGEELGWRGWLVPRLVAARGVVGGLLLSGVIWGAWHFPLTMLGYNYPALGFWSGPYFVIVTVLLAVVIGWLRLRSGSVWPAVLAHASLNAVAGLSFLLGDAAAPPNPALVGIMGVVGWVVLAALGAALLKFFPVRQAEPVAGIG</sequence>
<dbReference type="RefSeq" id="WP_397080958.1">
    <property type="nucleotide sequence ID" value="NZ_JBITGY010000002.1"/>
</dbReference>
<feature type="transmembrane region" description="Helical" evidence="1">
    <location>
        <begin position="260"/>
        <end position="279"/>
    </location>
</feature>
<dbReference type="Pfam" id="PF02517">
    <property type="entry name" value="Rce1-like"/>
    <property type="match status" value="1"/>
</dbReference>
<dbReference type="Proteomes" id="UP001612741">
    <property type="component" value="Unassembled WGS sequence"/>
</dbReference>
<reference evidence="3 4" key="1">
    <citation type="submission" date="2024-10" db="EMBL/GenBank/DDBJ databases">
        <title>The Natural Products Discovery Center: Release of the First 8490 Sequenced Strains for Exploring Actinobacteria Biosynthetic Diversity.</title>
        <authorList>
            <person name="Kalkreuter E."/>
            <person name="Kautsar S.A."/>
            <person name="Yang D."/>
            <person name="Bader C.D."/>
            <person name="Teijaro C.N."/>
            <person name="Fluegel L."/>
            <person name="Davis C.M."/>
            <person name="Simpson J.R."/>
            <person name="Lauterbach L."/>
            <person name="Steele A.D."/>
            <person name="Gui C."/>
            <person name="Meng S."/>
            <person name="Li G."/>
            <person name="Viehrig K."/>
            <person name="Ye F."/>
            <person name="Su P."/>
            <person name="Kiefer A.F."/>
            <person name="Nichols A."/>
            <person name="Cepeda A.J."/>
            <person name="Yan W."/>
            <person name="Fan B."/>
            <person name="Jiang Y."/>
            <person name="Adhikari A."/>
            <person name="Zheng C.-J."/>
            <person name="Schuster L."/>
            <person name="Cowan T.M."/>
            <person name="Smanski M.J."/>
            <person name="Chevrette M.G."/>
            <person name="De Carvalho L.P.S."/>
            <person name="Shen B."/>
        </authorList>
    </citation>
    <scope>NUCLEOTIDE SEQUENCE [LARGE SCALE GENOMIC DNA]</scope>
    <source>
        <strain evidence="3 4">NPDC050545</strain>
    </source>
</reference>
<feature type="transmembrane region" description="Helical" evidence="1">
    <location>
        <begin position="26"/>
        <end position="49"/>
    </location>
</feature>